<evidence type="ECO:0000256" key="5">
    <source>
        <dbReference type="ARBA" id="ARBA00022723"/>
    </source>
</evidence>
<keyword evidence="14" id="KW-1185">Reference proteome</keyword>
<dbReference type="GO" id="GO:0005886">
    <property type="term" value="C:plasma membrane"/>
    <property type="evidence" value="ECO:0007669"/>
    <property type="project" value="UniProtKB-SubCell"/>
</dbReference>
<name>A0A6F8ZK24_9FIRM</name>
<accession>A0A6F8ZK24</accession>
<dbReference type="InterPro" id="IPR022919">
    <property type="entry name" value="Pept_M48_protease_HtpX"/>
</dbReference>
<feature type="transmembrane region" description="Helical" evidence="11">
    <location>
        <begin position="153"/>
        <end position="176"/>
    </location>
</feature>
<dbReference type="GO" id="GO:0004222">
    <property type="term" value="F:metalloendopeptidase activity"/>
    <property type="evidence" value="ECO:0007669"/>
    <property type="project" value="UniProtKB-UniRule"/>
</dbReference>
<keyword evidence="4 11" id="KW-0812">Transmembrane</keyword>
<protein>
    <recommendedName>
        <fullName evidence="11">Protease HtpX homolog</fullName>
        <ecNumber evidence="11">3.4.24.-</ecNumber>
    </recommendedName>
</protein>
<evidence type="ECO:0000313" key="14">
    <source>
        <dbReference type="Proteomes" id="UP000503399"/>
    </source>
</evidence>
<evidence type="ECO:0000256" key="11">
    <source>
        <dbReference type="HAMAP-Rule" id="MF_00188"/>
    </source>
</evidence>
<evidence type="ECO:0000256" key="4">
    <source>
        <dbReference type="ARBA" id="ARBA00022692"/>
    </source>
</evidence>
<dbReference type="GO" id="GO:0008270">
    <property type="term" value="F:zinc ion binding"/>
    <property type="evidence" value="ECO:0007669"/>
    <property type="project" value="UniProtKB-UniRule"/>
</dbReference>
<dbReference type="GO" id="GO:0006508">
    <property type="term" value="P:proteolysis"/>
    <property type="evidence" value="ECO:0007669"/>
    <property type="project" value="UniProtKB-KW"/>
</dbReference>
<dbReference type="NCBIfam" id="NF002669">
    <property type="entry name" value="PRK02391.1"/>
    <property type="match status" value="1"/>
</dbReference>
<keyword evidence="3 11" id="KW-0645">Protease</keyword>
<feature type="binding site" evidence="11">
    <location>
        <position position="218"/>
    </location>
    <ligand>
        <name>Zn(2+)</name>
        <dbReference type="ChEBI" id="CHEBI:29105"/>
        <note>catalytic</note>
    </ligand>
</feature>
<dbReference type="HAMAP" id="MF_00188">
    <property type="entry name" value="Pept_M48_protease_HtpX"/>
    <property type="match status" value="1"/>
</dbReference>
<evidence type="ECO:0000256" key="7">
    <source>
        <dbReference type="ARBA" id="ARBA00022833"/>
    </source>
</evidence>
<proteinExistence type="inferred from homology"/>
<dbReference type="PANTHER" id="PTHR43221">
    <property type="entry name" value="PROTEASE HTPX"/>
    <property type="match status" value="1"/>
</dbReference>
<evidence type="ECO:0000313" key="13">
    <source>
        <dbReference type="EMBL" id="CAB1130148.1"/>
    </source>
</evidence>
<comment type="cofactor">
    <cofactor evidence="11">
        <name>Zn(2+)</name>
        <dbReference type="ChEBI" id="CHEBI:29105"/>
    </cofactor>
    <text evidence="11">Binds 1 zinc ion per subunit.</text>
</comment>
<dbReference type="AlphaFoldDB" id="A0A6F8ZK24"/>
<dbReference type="Proteomes" id="UP000503399">
    <property type="component" value="Chromosome"/>
</dbReference>
<keyword evidence="2 11" id="KW-1003">Cell membrane</keyword>
<comment type="similarity">
    <text evidence="1 11">Belongs to the peptidase M48B family.</text>
</comment>
<sequence length="302" mass="33683">MAAKRDWYGRDAGLAARMFVVMLLLAALYLGFVVVLVDLRVPLGFLILIVGALALSQYYFSDQLVLLASGARILTPSQAPELYAVLERLAQLADVPRPRLGLIPTAMPNAFATGRNPQHAVIVVTQGLLNRLDPEEVEAVLAHEMTHVKNHDVAVITLASFFAMVAAFLAQQFLWLGFGFEDERDRGGINAGILIWVASVVVWAISYVLIQTLSRYREYAADRGSAILIGHPAHLASALTKIERGVAHTPDRDLRQAEAFNAFFIFPALRRNSLMELFATHPSIEHRLRYLEKLQQEMEKRR</sequence>
<evidence type="ECO:0000256" key="3">
    <source>
        <dbReference type="ARBA" id="ARBA00022670"/>
    </source>
</evidence>
<evidence type="ECO:0000256" key="1">
    <source>
        <dbReference type="ARBA" id="ARBA00009779"/>
    </source>
</evidence>
<feature type="transmembrane region" description="Helical" evidence="11">
    <location>
        <begin position="188"/>
        <end position="210"/>
    </location>
</feature>
<evidence type="ECO:0000256" key="9">
    <source>
        <dbReference type="ARBA" id="ARBA00023049"/>
    </source>
</evidence>
<feature type="binding site" evidence="11">
    <location>
        <position position="143"/>
    </location>
    <ligand>
        <name>Zn(2+)</name>
        <dbReference type="ChEBI" id="CHEBI:29105"/>
        <note>catalytic</note>
    </ligand>
</feature>
<dbReference type="Gene3D" id="3.30.2010.10">
    <property type="entry name" value="Metalloproteases ('zincins'), catalytic domain"/>
    <property type="match status" value="1"/>
</dbReference>
<evidence type="ECO:0000259" key="12">
    <source>
        <dbReference type="Pfam" id="PF01435"/>
    </source>
</evidence>
<keyword evidence="8 11" id="KW-1133">Transmembrane helix</keyword>
<feature type="domain" description="Peptidase M48" evidence="12">
    <location>
        <begin position="76"/>
        <end position="293"/>
    </location>
</feature>
<evidence type="ECO:0000256" key="6">
    <source>
        <dbReference type="ARBA" id="ARBA00022801"/>
    </source>
</evidence>
<dbReference type="PANTHER" id="PTHR43221:SF2">
    <property type="entry name" value="PROTEASE HTPX HOMOLOG"/>
    <property type="match status" value="1"/>
</dbReference>
<feature type="binding site" evidence="11">
    <location>
        <position position="147"/>
    </location>
    <ligand>
        <name>Zn(2+)</name>
        <dbReference type="ChEBI" id="CHEBI:29105"/>
        <note>catalytic</note>
    </ligand>
</feature>
<evidence type="ECO:0000256" key="8">
    <source>
        <dbReference type="ARBA" id="ARBA00022989"/>
    </source>
</evidence>
<dbReference type="Pfam" id="PF01435">
    <property type="entry name" value="Peptidase_M48"/>
    <property type="match status" value="1"/>
</dbReference>
<feature type="transmembrane region" description="Helical" evidence="11">
    <location>
        <begin position="12"/>
        <end position="37"/>
    </location>
</feature>
<feature type="transmembrane region" description="Helical" evidence="11">
    <location>
        <begin position="43"/>
        <end position="60"/>
    </location>
</feature>
<keyword evidence="6 11" id="KW-0378">Hydrolase</keyword>
<keyword evidence="9 11" id="KW-0482">Metalloprotease</keyword>
<keyword evidence="10 11" id="KW-0472">Membrane</keyword>
<dbReference type="InterPro" id="IPR050083">
    <property type="entry name" value="HtpX_protease"/>
</dbReference>
<evidence type="ECO:0000256" key="10">
    <source>
        <dbReference type="ARBA" id="ARBA00023136"/>
    </source>
</evidence>
<gene>
    <name evidence="11 13" type="primary">htpX</name>
    <name evidence="13" type="ORF">R50_2659</name>
</gene>
<reference evidence="13 14" key="1">
    <citation type="submission" date="2020-02" db="EMBL/GenBank/DDBJ databases">
        <authorList>
            <person name="Hogendoorn C."/>
        </authorList>
    </citation>
    <scope>NUCLEOTIDE SEQUENCE [LARGE SCALE GENOMIC DNA]</scope>
    <source>
        <strain evidence="13">R501</strain>
    </source>
</reference>
<keyword evidence="5 11" id="KW-0479">Metal-binding</keyword>
<evidence type="ECO:0000256" key="2">
    <source>
        <dbReference type="ARBA" id="ARBA00022475"/>
    </source>
</evidence>
<dbReference type="KEGG" id="hfv:R50_2659"/>
<dbReference type="EC" id="3.4.24.-" evidence="11"/>
<dbReference type="InterPro" id="IPR001915">
    <property type="entry name" value="Peptidase_M48"/>
</dbReference>
<comment type="subcellular location">
    <subcellularLocation>
        <location evidence="11">Cell membrane</location>
        <topology evidence="11">Multi-pass membrane protein</topology>
    </subcellularLocation>
</comment>
<feature type="active site" evidence="11">
    <location>
        <position position="144"/>
    </location>
</feature>
<dbReference type="EMBL" id="LR778114">
    <property type="protein sequence ID" value="CAB1130148.1"/>
    <property type="molecule type" value="Genomic_DNA"/>
</dbReference>
<keyword evidence="7 11" id="KW-0862">Zinc</keyword>
<organism evidence="13 14">
    <name type="scientific">Candidatus Hydrogenisulfobacillus filiaventi</name>
    <dbReference type="NCBI Taxonomy" id="2707344"/>
    <lineage>
        <taxon>Bacteria</taxon>
        <taxon>Bacillati</taxon>
        <taxon>Bacillota</taxon>
        <taxon>Clostridia</taxon>
        <taxon>Eubacteriales</taxon>
        <taxon>Clostridiales Family XVII. Incertae Sedis</taxon>
        <taxon>Candidatus Hydrogenisulfobacillus</taxon>
    </lineage>
</organism>